<gene>
    <name evidence="5" type="ORF">Cvel_16297</name>
</gene>
<dbReference type="InterPro" id="IPR001680">
    <property type="entry name" value="WD40_rpt"/>
</dbReference>
<evidence type="ECO:0000256" key="4">
    <source>
        <dbReference type="SAM" id="MobiDB-lite"/>
    </source>
</evidence>
<dbReference type="AlphaFoldDB" id="A0A0G4FCD5"/>
<feature type="region of interest" description="Disordered" evidence="4">
    <location>
        <begin position="492"/>
        <end position="790"/>
    </location>
</feature>
<feature type="compositionally biased region" description="Basic and acidic residues" evidence="4">
    <location>
        <begin position="428"/>
        <end position="438"/>
    </location>
</feature>
<dbReference type="SMART" id="SM00320">
    <property type="entry name" value="WD40"/>
    <property type="match status" value="5"/>
</dbReference>
<feature type="compositionally biased region" description="Basic and acidic residues" evidence="4">
    <location>
        <begin position="457"/>
        <end position="466"/>
    </location>
</feature>
<dbReference type="EMBL" id="CDMZ01000276">
    <property type="protein sequence ID" value="CEM10822.1"/>
    <property type="molecule type" value="Genomic_DNA"/>
</dbReference>
<dbReference type="PROSITE" id="PS50294">
    <property type="entry name" value="WD_REPEATS_REGION"/>
    <property type="match status" value="1"/>
</dbReference>
<accession>A0A0G4FCD5</accession>
<feature type="repeat" description="WD" evidence="3">
    <location>
        <begin position="286"/>
        <end position="320"/>
    </location>
</feature>
<dbReference type="Pfam" id="PF00400">
    <property type="entry name" value="WD40"/>
    <property type="match status" value="1"/>
</dbReference>
<feature type="compositionally biased region" description="Polar residues" evidence="4">
    <location>
        <begin position="556"/>
        <end position="566"/>
    </location>
</feature>
<feature type="region of interest" description="Disordered" evidence="4">
    <location>
        <begin position="428"/>
        <end position="473"/>
    </location>
</feature>
<feature type="compositionally biased region" description="Polar residues" evidence="4">
    <location>
        <begin position="501"/>
        <end position="514"/>
    </location>
</feature>
<keyword evidence="1 3" id="KW-0853">WD repeat</keyword>
<dbReference type="Gene3D" id="2.130.10.10">
    <property type="entry name" value="YVTN repeat-like/Quinoprotein amine dehydrogenase"/>
    <property type="match status" value="2"/>
</dbReference>
<reference evidence="5" key="1">
    <citation type="submission" date="2014-11" db="EMBL/GenBank/DDBJ databases">
        <authorList>
            <person name="Otto D Thomas"/>
            <person name="Naeem Raeece"/>
        </authorList>
    </citation>
    <scope>NUCLEOTIDE SEQUENCE</scope>
</reference>
<proteinExistence type="predicted"/>
<dbReference type="PANTHER" id="PTHR19879:SF9">
    <property type="entry name" value="TRANSCRIPTION INITIATION FACTOR TFIID SUBUNIT 5"/>
    <property type="match status" value="1"/>
</dbReference>
<dbReference type="SUPFAM" id="SSF50978">
    <property type="entry name" value="WD40 repeat-like"/>
    <property type="match status" value="1"/>
</dbReference>
<dbReference type="InterPro" id="IPR036322">
    <property type="entry name" value="WD40_repeat_dom_sf"/>
</dbReference>
<evidence type="ECO:0000256" key="1">
    <source>
        <dbReference type="ARBA" id="ARBA00022574"/>
    </source>
</evidence>
<evidence type="ECO:0000313" key="5">
    <source>
        <dbReference type="EMBL" id="CEM10822.1"/>
    </source>
</evidence>
<feature type="compositionally biased region" description="Polar residues" evidence="4">
    <location>
        <begin position="654"/>
        <end position="667"/>
    </location>
</feature>
<keyword evidence="2" id="KW-0677">Repeat</keyword>
<feature type="compositionally biased region" description="Low complexity" evidence="4">
    <location>
        <begin position="668"/>
        <end position="683"/>
    </location>
</feature>
<dbReference type="InterPro" id="IPR019775">
    <property type="entry name" value="WD40_repeat_CS"/>
</dbReference>
<protein>
    <submittedName>
        <fullName evidence="5">Uncharacterized protein</fullName>
    </submittedName>
</protein>
<organism evidence="5">
    <name type="scientific">Chromera velia CCMP2878</name>
    <dbReference type="NCBI Taxonomy" id="1169474"/>
    <lineage>
        <taxon>Eukaryota</taxon>
        <taxon>Sar</taxon>
        <taxon>Alveolata</taxon>
        <taxon>Colpodellida</taxon>
        <taxon>Chromeraceae</taxon>
        <taxon>Chromera</taxon>
    </lineage>
</organism>
<dbReference type="PROSITE" id="PS00678">
    <property type="entry name" value="WD_REPEATS_1"/>
    <property type="match status" value="1"/>
</dbReference>
<feature type="compositionally biased region" description="Basic and acidic residues" evidence="4">
    <location>
        <begin position="619"/>
        <end position="635"/>
    </location>
</feature>
<name>A0A0G4FCD5_9ALVE</name>
<dbReference type="PANTHER" id="PTHR19879">
    <property type="entry name" value="TRANSCRIPTION INITIATION FACTOR TFIID"/>
    <property type="match status" value="1"/>
</dbReference>
<evidence type="ECO:0000256" key="2">
    <source>
        <dbReference type="ARBA" id="ARBA00022737"/>
    </source>
</evidence>
<dbReference type="VEuPathDB" id="CryptoDB:Cvel_16297"/>
<sequence>MGAGGSSKAFAMRQHLLSTPEHPQYATLAPVTALCVSKDSSTLAAAISSIAPPDLAAAGLEGTSRETHLIHLYDLQRSELLASLTGHEAPAVSVCLNGSGSLVAAGLCPRKRGQNRERGGDDGLEVRIPAEVSLWELPSGERRGLSTSAMGLGVGVDSSGRRGATCVDFGGTFSERLLAAGLDGRVVLWDLGLLADPSTAELGGEYALGLQPMPAAIFVPHPLEEGEAHLAGSSEVTSVGKKINAVKFSADALRAAVAVEDGSISVWAVVGRRNSAGIVFAQLCLLRGHVGPCTHLSFHPHDRTRLASAGADGTVRLWELTDFTSELARLRRLKLADDAEALQELSLLPHQICVEIFEGRQAGPLIWRPDSKRLYAGSQDGRTAIITVAPSVLNEILLPATDQEDGHAVSPGKGGGCCGCHLFKSQSEKRRERKEANERKRRTAETLASRHLAVLEGDAHGEKGEGKGQPSREAQAIMGGWVAAAIERAYAKKKTEKRTQPHPTRQSVQQPNQSDSRRNYVHQLGEGGGGSQTVPAATNPAPGEEEPDDRGASPRVSLSRTPSQNGHALMKQIDRLQMQYAPLPHQPYAEGQGRPTQNRPTSAPRSQVPPSGGNPSAHLYRDPERSRLPPIDDPRFASPSSHAYPSDAYAQPDSRAQTPKQSMQNPYRSQQRSHSAAARASQNRQEDRTDTLKSAQGKVAYYPPRDNVSTTLVPTSRGHHTETAHSGTGPAGSAGGSNFVRHTSRTVSGTSHLPPPPPEAYPNGHFAPHGGGAAGNLPNFGGAPPEGEVY</sequence>
<evidence type="ECO:0000256" key="3">
    <source>
        <dbReference type="PROSITE-ProRule" id="PRU00221"/>
    </source>
</evidence>
<feature type="compositionally biased region" description="Polar residues" evidence="4">
    <location>
        <begin position="594"/>
        <end position="609"/>
    </location>
</feature>
<dbReference type="InterPro" id="IPR015943">
    <property type="entry name" value="WD40/YVTN_repeat-like_dom_sf"/>
</dbReference>
<dbReference type="PROSITE" id="PS50082">
    <property type="entry name" value="WD_REPEATS_2"/>
    <property type="match status" value="1"/>
</dbReference>